<comment type="catalytic activity">
    <reaction evidence="13">
        <text>N(pros)-phospho-L-histidyl-[protein](out) + sucrose = sucrose 6(G)-phosphate(in) + L-histidyl-[protein]</text>
        <dbReference type="Rhea" id="RHEA:49236"/>
        <dbReference type="Rhea" id="RHEA-COMP:9745"/>
        <dbReference type="Rhea" id="RHEA-COMP:9746"/>
        <dbReference type="ChEBI" id="CHEBI:17992"/>
        <dbReference type="ChEBI" id="CHEBI:29979"/>
        <dbReference type="ChEBI" id="CHEBI:64837"/>
        <dbReference type="ChEBI" id="CHEBI:91002"/>
        <dbReference type="EC" id="2.7.1.211"/>
    </reaction>
</comment>
<keyword evidence="4" id="KW-0762">Sugar transport</keyword>
<dbReference type="Pfam" id="PF00367">
    <property type="entry name" value="PTS_EIIB"/>
    <property type="match status" value="1"/>
</dbReference>
<evidence type="ECO:0000256" key="15">
    <source>
        <dbReference type="ARBA" id="ARBA00081008"/>
    </source>
</evidence>
<keyword evidence="10 17" id="KW-0472">Membrane</keyword>
<dbReference type="GO" id="GO:0005886">
    <property type="term" value="C:plasma membrane"/>
    <property type="evidence" value="ECO:0007669"/>
    <property type="project" value="UniProtKB-SubCell"/>
</dbReference>
<feature type="transmembrane region" description="Helical" evidence="17">
    <location>
        <begin position="107"/>
        <end position="131"/>
    </location>
</feature>
<evidence type="ECO:0000256" key="12">
    <source>
        <dbReference type="ARBA" id="ARBA00045139"/>
    </source>
</evidence>
<dbReference type="SUPFAM" id="SSF51261">
    <property type="entry name" value="Duplicated hybrid motif"/>
    <property type="match status" value="1"/>
</dbReference>
<evidence type="ECO:0000256" key="13">
    <source>
        <dbReference type="ARBA" id="ARBA00048931"/>
    </source>
</evidence>
<dbReference type="InterPro" id="IPR036878">
    <property type="entry name" value="Glu_permease_IIB"/>
</dbReference>
<evidence type="ECO:0000256" key="7">
    <source>
        <dbReference type="ARBA" id="ARBA00022692"/>
    </source>
</evidence>
<gene>
    <name evidence="21" type="ORF">BW731_06815</name>
</gene>
<dbReference type="InterPro" id="IPR011297">
    <property type="entry name" value="PTS_IIABC_b_glu"/>
</dbReference>
<keyword evidence="9 17" id="KW-1133">Transmembrane helix</keyword>
<dbReference type="PROSITE" id="PS00371">
    <property type="entry name" value="PTS_EIIA_TYPE_1_HIS"/>
    <property type="match status" value="1"/>
</dbReference>
<feature type="transmembrane region" description="Helical" evidence="17">
    <location>
        <begin position="172"/>
        <end position="190"/>
    </location>
</feature>
<dbReference type="InterPro" id="IPR001127">
    <property type="entry name" value="PTS_EIIA_1_perm"/>
</dbReference>
<dbReference type="EC" id="2.7.1.211" evidence="11"/>
<evidence type="ECO:0000256" key="6">
    <source>
        <dbReference type="ARBA" id="ARBA00022683"/>
    </source>
</evidence>
<evidence type="ECO:0000259" key="20">
    <source>
        <dbReference type="PROSITE" id="PS51103"/>
    </source>
</evidence>
<dbReference type="NCBIfam" id="TIGR01995">
    <property type="entry name" value="PTS-II-ABC-beta"/>
    <property type="match status" value="1"/>
</dbReference>
<proteinExistence type="predicted"/>
<evidence type="ECO:0000256" key="9">
    <source>
        <dbReference type="ARBA" id="ARBA00022989"/>
    </source>
</evidence>
<keyword evidence="6" id="KW-0598">Phosphotransferase system</keyword>
<evidence type="ECO:0000256" key="5">
    <source>
        <dbReference type="ARBA" id="ARBA00022679"/>
    </source>
</evidence>
<protein>
    <recommendedName>
        <fullName evidence="14">PTS system sucrose-specific EIIBCA component</fullName>
        <ecNumber evidence="11">2.7.1.211</ecNumber>
    </recommendedName>
    <alternativeName>
        <fullName evidence="15">EIIBCA-Scr</fullName>
    </alternativeName>
</protein>
<dbReference type="InterPro" id="IPR003352">
    <property type="entry name" value="PTS_EIIC"/>
</dbReference>
<dbReference type="Pfam" id="PF00358">
    <property type="entry name" value="PTS_EIIA_1"/>
    <property type="match status" value="1"/>
</dbReference>
<evidence type="ECO:0000313" key="22">
    <source>
        <dbReference type="Proteomes" id="UP000189970"/>
    </source>
</evidence>
<evidence type="ECO:0000256" key="4">
    <source>
        <dbReference type="ARBA" id="ARBA00022597"/>
    </source>
</evidence>
<dbReference type="GO" id="GO:0016301">
    <property type="term" value="F:kinase activity"/>
    <property type="evidence" value="ECO:0007669"/>
    <property type="project" value="UniProtKB-KW"/>
</dbReference>
<dbReference type="GO" id="GO:0009401">
    <property type="term" value="P:phosphoenolpyruvate-dependent sugar phosphotransferase system"/>
    <property type="evidence" value="ECO:0007669"/>
    <property type="project" value="UniProtKB-KW"/>
</dbReference>
<feature type="transmembrane region" description="Helical" evidence="17">
    <location>
        <begin position="383"/>
        <end position="403"/>
    </location>
</feature>
<dbReference type="Pfam" id="PF02378">
    <property type="entry name" value="PTS_EIIC"/>
    <property type="match status" value="1"/>
</dbReference>
<keyword evidence="5" id="KW-0808">Transferase</keyword>
<dbReference type="PANTHER" id="PTHR30175">
    <property type="entry name" value="PHOSPHOTRANSFERASE SYSTEM TRANSPORT PROTEIN"/>
    <property type="match status" value="1"/>
</dbReference>
<name>A0A1V4DI46_9ENTE</name>
<reference evidence="21 22" key="1">
    <citation type="submission" date="2017-02" db="EMBL/GenBank/DDBJ databases">
        <title>Vagococcus cremeus sp. nov., isolated from the small intestine of a marten, Martes flavigula.</title>
        <authorList>
            <person name="Tak E.J."/>
            <person name="Bae J.-W."/>
        </authorList>
    </citation>
    <scope>NUCLEOTIDE SEQUENCE [LARGE SCALE GENOMIC DNA]</scope>
    <source>
        <strain evidence="21 22">D7T301</strain>
    </source>
</reference>
<feature type="active site" description="Phosphocysteine intermediate; for EIIB activity" evidence="16">
    <location>
        <position position="26"/>
    </location>
</feature>
<evidence type="ECO:0000256" key="14">
    <source>
        <dbReference type="ARBA" id="ARBA00074554"/>
    </source>
</evidence>
<dbReference type="PROSITE" id="PS51103">
    <property type="entry name" value="PTS_EIIC_TYPE_1"/>
    <property type="match status" value="1"/>
</dbReference>
<keyword evidence="2" id="KW-0813">Transport</keyword>
<dbReference type="RefSeq" id="WP_079346771.1">
    <property type="nucleotide sequence ID" value="NZ_MVAB01000001.1"/>
</dbReference>
<keyword evidence="3" id="KW-1003">Cell membrane</keyword>
<feature type="transmembrane region" description="Helical" evidence="17">
    <location>
        <begin position="286"/>
        <end position="309"/>
    </location>
</feature>
<evidence type="ECO:0000256" key="11">
    <source>
        <dbReference type="ARBA" id="ARBA00044053"/>
    </source>
</evidence>
<feature type="domain" description="PTS EIIC type-1" evidence="20">
    <location>
        <begin position="102"/>
        <end position="460"/>
    </location>
</feature>
<dbReference type="InterPro" id="IPR050558">
    <property type="entry name" value="PTS_Sugar-Specific_Components"/>
</dbReference>
<dbReference type="GO" id="GO:0015771">
    <property type="term" value="P:trehalose transport"/>
    <property type="evidence" value="ECO:0007669"/>
    <property type="project" value="TreeGrafter"/>
</dbReference>
<keyword evidence="7 17" id="KW-0812">Transmembrane</keyword>
<evidence type="ECO:0000256" key="1">
    <source>
        <dbReference type="ARBA" id="ARBA00004651"/>
    </source>
</evidence>
<dbReference type="Gene3D" id="2.70.70.10">
    <property type="entry name" value="Glucose Permease (Domain IIA)"/>
    <property type="match status" value="1"/>
</dbReference>
<dbReference type="InterPro" id="IPR013013">
    <property type="entry name" value="PTS_EIIC_1"/>
</dbReference>
<dbReference type="CDD" id="cd00212">
    <property type="entry name" value="PTS_IIB_glc"/>
    <property type="match status" value="1"/>
</dbReference>
<evidence type="ECO:0000256" key="17">
    <source>
        <dbReference type="SAM" id="Phobius"/>
    </source>
</evidence>
<dbReference type="AlphaFoldDB" id="A0A1V4DI46"/>
<dbReference type="InterPro" id="IPR018113">
    <property type="entry name" value="PTrfase_EIIB_Cys"/>
</dbReference>
<dbReference type="PROSITE" id="PS01035">
    <property type="entry name" value="PTS_EIIB_TYPE_1_CYS"/>
    <property type="match status" value="1"/>
</dbReference>
<evidence type="ECO:0000256" key="2">
    <source>
        <dbReference type="ARBA" id="ARBA00022448"/>
    </source>
</evidence>
<keyword evidence="8" id="KW-0418">Kinase</keyword>
<comment type="caution">
    <text evidence="21">The sequence shown here is derived from an EMBL/GenBank/DDBJ whole genome shotgun (WGS) entry which is preliminary data.</text>
</comment>
<dbReference type="GO" id="GO:0090589">
    <property type="term" value="F:protein-phosphocysteine-trehalose phosphotransferase system transporter activity"/>
    <property type="evidence" value="ECO:0007669"/>
    <property type="project" value="TreeGrafter"/>
</dbReference>
<evidence type="ECO:0000313" key="21">
    <source>
        <dbReference type="EMBL" id="OPF87900.1"/>
    </source>
</evidence>
<dbReference type="PROSITE" id="PS51098">
    <property type="entry name" value="PTS_EIIB_TYPE_1"/>
    <property type="match status" value="1"/>
</dbReference>
<dbReference type="GO" id="GO:0008982">
    <property type="term" value="F:protein-N(PI)-phosphohistidine-sugar phosphotransferase activity"/>
    <property type="evidence" value="ECO:0007669"/>
    <property type="project" value="InterPro"/>
</dbReference>
<dbReference type="InterPro" id="IPR001996">
    <property type="entry name" value="PTS_IIB_1"/>
</dbReference>
<dbReference type="SUPFAM" id="SSF55604">
    <property type="entry name" value="Glucose permease domain IIB"/>
    <property type="match status" value="1"/>
</dbReference>
<feature type="transmembrane region" description="Helical" evidence="17">
    <location>
        <begin position="241"/>
        <end position="274"/>
    </location>
</feature>
<dbReference type="Gene3D" id="3.30.1360.60">
    <property type="entry name" value="Glucose permease domain IIB"/>
    <property type="match status" value="1"/>
</dbReference>
<dbReference type="PANTHER" id="PTHR30175:SF1">
    <property type="entry name" value="PTS SYSTEM ARBUTIN-, CELLOBIOSE-, AND SALICIN-SPECIFIC EIIBC COMPONENT-RELATED"/>
    <property type="match status" value="1"/>
</dbReference>
<feature type="transmembrane region" description="Helical" evidence="17">
    <location>
        <begin position="423"/>
        <end position="449"/>
    </location>
</feature>
<evidence type="ECO:0000259" key="19">
    <source>
        <dbReference type="PROSITE" id="PS51098"/>
    </source>
</evidence>
<evidence type="ECO:0000256" key="16">
    <source>
        <dbReference type="PROSITE-ProRule" id="PRU00421"/>
    </source>
</evidence>
<feature type="transmembrane region" description="Helical" evidence="17">
    <location>
        <begin position="143"/>
        <end position="160"/>
    </location>
</feature>
<feature type="domain" description="PTS EIIB type-1" evidence="19">
    <location>
        <begin position="4"/>
        <end position="86"/>
    </location>
</feature>
<dbReference type="Proteomes" id="UP000189970">
    <property type="component" value="Unassembled WGS sequence"/>
</dbReference>
<keyword evidence="22" id="KW-1185">Reference proteome</keyword>
<dbReference type="FunFam" id="2.70.70.10:FF:000001">
    <property type="entry name" value="PTS system glucose-specific IIA component"/>
    <property type="match status" value="1"/>
</dbReference>
<organism evidence="21 22">
    <name type="scientific">Vagococcus martis</name>
    <dbReference type="NCBI Taxonomy" id="1768210"/>
    <lineage>
        <taxon>Bacteria</taxon>
        <taxon>Bacillati</taxon>
        <taxon>Bacillota</taxon>
        <taxon>Bacilli</taxon>
        <taxon>Lactobacillales</taxon>
        <taxon>Enterococcaceae</taxon>
        <taxon>Vagococcus</taxon>
    </lineage>
</organism>
<accession>A0A1V4DI46</accession>
<evidence type="ECO:0000256" key="3">
    <source>
        <dbReference type="ARBA" id="ARBA00022475"/>
    </source>
</evidence>
<evidence type="ECO:0000256" key="8">
    <source>
        <dbReference type="ARBA" id="ARBA00022777"/>
    </source>
</evidence>
<comment type="function">
    <text evidence="12">The phosphoenolpyruvate-dependent sugar phosphotransferase system (sugar PTS), a major carbohydrate active transport system, catalyzes the phosphorylation of incoming sugar substrates concomitantly with their translocation across the cell membrane. This system is involved in sucrose transport.</text>
</comment>
<feature type="transmembrane region" description="Helical" evidence="17">
    <location>
        <begin position="210"/>
        <end position="229"/>
    </location>
</feature>
<feature type="domain" description="PTS EIIA type-1" evidence="18">
    <location>
        <begin position="495"/>
        <end position="599"/>
    </location>
</feature>
<sequence length="627" mass="67285">MNYKEVSNKVIAGVGGVSNINSLTHCATRLRFNLKDDSVANKEALEKIPEVMGIAIGGGQYQVIIGSEVRRIYNEISPQLTPNEVTNETSQQKKGLGTRFIEMISSIFTPILPAITASGMIKAVLALFVAFKWVDNTGQTYQIINFIADAGFYFLPILLANSAAKKFKCNPYLAMMIGGVLLHPTFIAMVTTAKESGEAIKFTMLPVYNASYASSVVPIILAIWLMSYVEKFADKYSPKMIKFFTVPLITILVTSIITLIVLGPIGFIIGNGIASGITFVDEHVSWLVPMLLGGFFPLLVLTGTHYGIIPIGANNIMSLGSDAMVGPGNLASNIAQGGAAFAVGLKSKDKTIKELGISSGITAICGITEPALFGINVRFKTPLYASMIGGAVGGLFVGIFRVRRFATGSPGLMTLPVYIGEDGFSNLLFACLGSLIAFVVAFIISYILFKDDKSIEKELDDLETDIDNEVIQVYDDTKIYAPVSGKIISLSEVSDGVFSSGVMGPGIAIVPSDGHFVSPVKGIVEMIFDTKHAIGLKTDTGLEILIHIGLDTVKLEGKPFDVLVKTGDKVDIGMPLVNVNLNEIKSNGLEITTPVIFTNLNNKTELKECYSSSIDSGDLMMEVSVNE</sequence>
<comment type="subcellular location">
    <subcellularLocation>
        <location evidence="1">Cell membrane</location>
        <topology evidence="1">Multi-pass membrane protein</topology>
    </subcellularLocation>
</comment>
<dbReference type="NCBIfam" id="TIGR00830">
    <property type="entry name" value="PTBA"/>
    <property type="match status" value="1"/>
</dbReference>
<evidence type="ECO:0000256" key="10">
    <source>
        <dbReference type="ARBA" id="ARBA00023136"/>
    </source>
</evidence>
<dbReference type="PROSITE" id="PS51093">
    <property type="entry name" value="PTS_EIIA_TYPE_1"/>
    <property type="match status" value="1"/>
</dbReference>
<dbReference type="EMBL" id="MVAB01000001">
    <property type="protein sequence ID" value="OPF87900.1"/>
    <property type="molecule type" value="Genomic_DNA"/>
</dbReference>
<dbReference type="InterPro" id="IPR011055">
    <property type="entry name" value="Dup_hybrid_motif"/>
</dbReference>
<dbReference type="FunFam" id="3.30.1360.60:FF:000001">
    <property type="entry name" value="PTS system glucose-specific IIBC component PtsG"/>
    <property type="match status" value="1"/>
</dbReference>
<evidence type="ECO:0000259" key="18">
    <source>
        <dbReference type="PROSITE" id="PS51093"/>
    </source>
</evidence>